<dbReference type="InterPro" id="IPR050185">
    <property type="entry name" value="Ub_carboxyl-term_hydrolase"/>
</dbReference>
<evidence type="ECO:0000256" key="9">
    <source>
        <dbReference type="ARBA" id="ARBA00022833"/>
    </source>
</evidence>
<dbReference type="AlphaFoldDB" id="A0ABD0JL63"/>
<evidence type="ECO:0000259" key="17">
    <source>
        <dbReference type="PROSITE" id="PS50271"/>
    </source>
</evidence>
<keyword evidence="10" id="KW-0805">Transcription regulation</keyword>
<evidence type="ECO:0000256" key="14">
    <source>
        <dbReference type="PROSITE-ProRule" id="PRU00502"/>
    </source>
</evidence>
<keyword evidence="8 15" id="KW-0788">Thiol protease</keyword>
<keyword evidence="11" id="KW-0804">Transcription</keyword>
<dbReference type="CDD" id="cd02660">
    <property type="entry name" value="Peptidase_C19D"/>
    <property type="match status" value="1"/>
</dbReference>
<dbReference type="Proteomes" id="UP001519460">
    <property type="component" value="Unassembled WGS sequence"/>
</dbReference>
<evidence type="ECO:0000256" key="11">
    <source>
        <dbReference type="ARBA" id="ARBA00023163"/>
    </source>
</evidence>
<evidence type="ECO:0000256" key="3">
    <source>
        <dbReference type="ARBA" id="ARBA00022670"/>
    </source>
</evidence>
<keyword evidence="12" id="KW-0539">Nucleus</keyword>
<proteinExistence type="inferred from homology"/>
<dbReference type="PROSITE" id="PS50271">
    <property type="entry name" value="ZF_UBP"/>
    <property type="match status" value="1"/>
</dbReference>
<organism evidence="18 19">
    <name type="scientific">Batillaria attramentaria</name>
    <dbReference type="NCBI Taxonomy" id="370345"/>
    <lineage>
        <taxon>Eukaryota</taxon>
        <taxon>Metazoa</taxon>
        <taxon>Spiralia</taxon>
        <taxon>Lophotrochozoa</taxon>
        <taxon>Mollusca</taxon>
        <taxon>Gastropoda</taxon>
        <taxon>Caenogastropoda</taxon>
        <taxon>Sorbeoconcha</taxon>
        <taxon>Cerithioidea</taxon>
        <taxon>Batillariidae</taxon>
        <taxon>Batillaria</taxon>
    </lineage>
</organism>
<evidence type="ECO:0000256" key="6">
    <source>
        <dbReference type="ARBA" id="ARBA00022786"/>
    </source>
</evidence>
<protein>
    <recommendedName>
        <fullName evidence="15">Ubiquitin carboxyl-terminal hydrolase</fullName>
        <ecNumber evidence="15">3.4.19.12</ecNumber>
    </recommendedName>
</protein>
<evidence type="ECO:0000256" key="7">
    <source>
        <dbReference type="ARBA" id="ARBA00022801"/>
    </source>
</evidence>
<dbReference type="GO" id="GO:0008270">
    <property type="term" value="F:zinc ion binding"/>
    <property type="evidence" value="ECO:0007669"/>
    <property type="project" value="UniProtKB-KW"/>
</dbReference>
<comment type="similarity">
    <text evidence="13">Belongs to the peptidase C19 family. UBP8 subfamily.</text>
</comment>
<evidence type="ECO:0000313" key="19">
    <source>
        <dbReference type="Proteomes" id="UP001519460"/>
    </source>
</evidence>
<evidence type="ECO:0000256" key="4">
    <source>
        <dbReference type="ARBA" id="ARBA00022723"/>
    </source>
</evidence>
<dbReference type="PANTHER" id="PTHR21646">
    <property type="entry name" value="UBIQUITIN CARBOXYL-TERMINAL HYDROLASE"/>
    <property type="match status" value="1"/>
</dbReference>
<dbReference type="GO" id="GO:0006508">
    <property type="term" value="P:proteolysis"/>
    <property type="evidence" value="ECO:0007669"/>
    <property type="project" value="UniProtKB-KW"/>
</dbReference>
<evidence type="ECO:0000313" key="18">
    <source>
        <dbReference type="EMBL" id="KAK7475420.1"/>
    </source>
</evidence>
<accession>A0ABD0JL63</accession>
<feature type="domain" description="UBP-type" evidence="17">
    <location>
        <begin position="4"/>
        <end position="121"/>
    </location>
</feature>
<dbReference type="PROSITE" id="PS50235">
    <property type="entry name" value="USP_3"/>
    <property type="match status" value="1"/>
</dbReference>
<reference evidence="18 19" key="1">
    <citation type="journal article" date="2023" name="Sci. Data">
        <title>Genome assembly of the Korean intertidal mud-creeper Batillaria attramentaria.</title>
        <authorList>
            <person name="Patra A.K."/>
            <person name="Ho P.T."/>
            <person name="Jun S."/>
            <person name="Lee S.J."/>
            <person name="Kim Y."/>
            <person name="Won Y.J."/>
        </authorList>
    </citation>
    <scope>NUCLEOTIDE SEQUENCE [LARGE SCALE GENOMIC DNA]</scope>
    <source>
        <strain evidence="18">Wonlab-2016</strain>
    </source>
</reference>
<name>A0ABD0JL63_9CAEN</name>
<dbReference type="InterPro" id="IPR018200">
    <property type="entry name" value="USP_CS"/>
</dbReference>
<keyword evidence="7 15" id="KW-0378">Hydrolase</keyword>
<keyword evidence="9" id="KW-0862">Zinc</keyword>
<evidence type="ECO:0000256" key="2">
    <source>
        <dbReference type="ARBA" id="ARBA00004123"/>
    </source>
</evidence>
<comment type="caution">
    <text evidence="18">The sequence shown here is derived from an EMBL/GenBank/DDBJ whole genome shotgun (WGS) entry which is preliminary data.</text>
</comment>
<dbReference type="PANTHER" id="PTHR21646:SF33">
    <property type="entry name" value="UBIQUITIN CARBOXYL-TERMINAL HYDROLASE 22"/>
    <property type="match status" value="1"/>
</dbReference>
<comment type="subcellular location">
    <subcellularLocation>
        <location evidence="2">Nucleus</location>
    </subcellularLocation>
</comment>
<evidence type="ECO:0000259" key="16">
    <source>
        <dbReference type="PROSITE" id="PS50235"/>
    </source>
</evidence>
<keyword evidence="4" id="KW-0479">Metal-binding</keyword>
<keyword evidence="3 15" id="KW-0645">Protease</keyword>
<dbReference type="InterPro" id="IPR001607">
    <property type="entry name" value="Znf_UBP"/>
</dbReference>
<dbReference type="InterPro" id="IPR001394">
    <property type="entry name" value="Peptidase_C19_UCH"/>
</dbReference>
<dbReference type="Pfam" id="PF00443">
    <property type="entry name" value="UCH"/>
    <property type="match status" value="1"/>
</dbReference>
<dbReference type="Gene3D" id="3.90.70.10">
    <property type="entry name" value="Cysteine proteinases"/>
    <property type="match status" value="1"/>
</dbReference>
<dbReference type="SUPFAM" id="SSF57850">
    <property type="entry name" value="RING/U-box"/>
    <property type="match status" value="1"/>
</dbReference>
<dbReference type="SUPFAM" id="SSF54001">
    <property type="entry name" value="Cysteine proteinases"/>
    <property type="match status" value="1"/>
</dbReference>
<keyword evidence="6 15" id="KW-0833">Ubl conjugation pathway</keyword>
<dbReference type="InterPro" id="IPR013083">
    <property type="entry name" value="Znf_RING/FYVE/PHD"/>
</dbReference>
<dbReference type="Pfam" id="PF02148">
    <property type="entry name" value="zf-UBP"/>
    <property type="match status" value="1"/>
</dbReference>
<dbReference type="PROSITE" id="PS00972">
    <property type="entry name" value="USP_1"/>
    <property type="match status" value="1"/>
</dbReference>
<evidence type="ECO:0000256" key="12">
    <source>
        <dbReference type="ARBA" id="ARBA00023242"/>
    </source>
</evidence>
<gene>
    <name evidence="18" type="ORF">BaRGS_00033370</name>
</gene>
<evidence type="ECO:0000256" key="13">
    <source>
        <dbReference type="ARBA" id="ARBA00038490"/>
    </source>
</evidence>
<dbReference type="EC" id="3.4.19.12" evidence="15"/>
<evidence type="ECO:0000256" key="1">
    <source>
        <dbReference type="ARBA" id="ARBA00000707"/>
    </source>
</evidence>
<dbReference type="Gene3D" id="3.30.40.10">
    <property type="entry name" value="Zinc/RING finger domain, C3HC4 (zinc finger)"/>
    <property type="match status" value="1"/>
</dbReference>
<dbReference type="InterPro" id="IPR028889">
    <property type="entry name" value="USP"/>
</dbReference>
<dbReference type="PROSITE" id="PS00973">
    <property type="entry name" value="USP_2"/>
    <property type="match status" value="1"/>
</dbReference>
<sequence>MSLNGCEHLNSFKAAFGSRSYFIIHSCFVACTSAEARRVKAQSCFCHTCKHRGLRVHACLSCVYFGCYGEKHIQNHAKSKKHNLSVDLNFGTVYCYACKDFVYDKELETLAKRQNKAAAASLAIRRQFAPWEPDQDEIELLRRNPKRRRVSESSHIGLRGLINLGNTCFMNCILQSLTHTPILRDYFLSDQHHCHMTANPQQCLVCEMGRLFQEFYSGVRTPYIPYKLLHLVWTNARHLAGYEQQDAHEFLIAALDVLHRHCQGTNGISYSNSHHCSCIIDQIFTGGLQSDVTCKECNNVSTTIDPIWDISLDLGPGPGTTAATSVASAATVTTATVGDPVGAVLGVASSAASDTSSVANLSPASGYTNSPSNSEPTSLIECLKRFTRPEHLGNSAKIKCSNCHSYQESTKQLTMKKSPIVACFHLKRFEHSTGYHKKISTYVSFPEELDMTPFMSSSRNNSNGYTNQIVRESAISLSCDNKYSLFAVVNHSGTIESGHYTCFIRSHKDQWFKCEDHVITRATAGEVLTSEGYLLFYHKQLLEYA</sequence>
<evidence type="ECO:0000256" key="15">
    <source>
        <dbReference type="RuleBase" id="RU366025"/>
    </source>
</evidence>
<evidence type="ECO:0000256" key="8">
    <source>
        <dbReference type="ARBA" id="ARBA00022807"/>
    </source>
</evidence>
<feature type="domain" description="USP" evidence="16">
    <location>
        <begin position="159"/>
        <end position="540"/>
    </location>
</feature>
<keyword evidence="19" id="KW-1185">Reference proteome</keyword>
<dbReference type="GO" id="GO:0004843">
    <property type="term" value="F:cysteine-type deubiquitinase activity"/>
    <property type="evidence" value="ECO:0007669"/>
    <property type="project" value="UniProtKB-UniRule"/>
</dbReference>
<dbReference type="GO" id="GO:0005634">
    <property type="term" value="C:nucleus"/>
    <property type="evidence" value="ECO:0007669"/>
    <property type="project" value="UniProtKB-SubCell"/>
</dbReference>
<keyword evidence="5 14" id="KW-0863">Zinc-finger</keyword>
<comment type="catalytic activity">
    <reaction evidence="1 15">
        <text>Thiol-dependent hydrolysis of ester, thioester, amide, peptide and isopeptide bonds formed by the C-terminal Gly of ubiquitin (a 76-residue protein attached to proteins as an intracellular targeting signal).</text>
        <dbReference type="EC" id="3.4.19.12"/>
    </reaction>
</comment>
<dbReference type="EMBL" id="JACVVK020000407">
    <property type="protein sequence ID" value="KAK7475420.1"/>
    <property type="molecule type" value="Genomic_DNA"/>
</dbReference>
<evidence type="ECO:0000256" key="10">
    <source>
        <dbReference type="ARBA" id="ARBA00023015"/>
    </source>
</evidence>
<evidence type="ECO:0000256" key="5">
    <source>
        <dbReference type="ARBA" id="ARBA00022771"/>
    </source>
</evidence>
<dbReference type="InterPro" id="IPR038765">
    <property type="entry name" value="Papain-like_cys_pep_sf"/>
</dbReference>